<evidence type="ECO:0008006" key="4">
    <source>
        <dbReference type="Google" id="ProtNLM"/>
    </source>
</evidence>
<feature type="region of interest" description="Disordered" evidence="1">
    <location>
        <begin position="98"/>
        <end position="136"/>
    </location>
</feature>
<keyword evidence="3" id="KW-1185">Reference proteome</keyword>
<dbReference type="RefSeq" id="WP_205738055.1">
    <property type="nucleotide sequence ID" value="NZ_CP018632.1"/>
</dbReference>
<sequence>MQIQIRTDNHIHVHETRATELEDIVKHALRHCSQHVTRVELHLSDNIGTKPGQQDKCCAMEVRLEGRQPMAVTEHSGTVGGSVTGASEKLARMVKSTLDRAADRRPPAPAAEPEAVDIDADADLDTDSDFEQTDSK</sequence>
<organism evidence="2 3">
    <name type="scientific">Granulosicoccus antarcticus IMCC3135</name>
    <dbReference type="NCBI Taxonomy" id="1192854"/>
    <lineage>
        <taxon>Bacteria</taxon>
        <taxon>Pseudomonadati</taxon>
        <taxon>Pseudomonadota</taxon>
        <taxon>Gammaproteobacteria</taxon>
        <taxon>Chromatiales</taxon>
        <taxon>Granulosicoccaceae</taxon>
        <taxon>Granulosicoccus</taxon>
    </lineage>
</organism>
<gene>
    <name evidence="2" type="ORF">IMCC3135_15170</name>
</gene>
<dbReference type="KEGG" id="gai:IMCC3135_15170"/>
<evidence type="ECO:0000313" key="2">
    <source>
        <dbReference type="EMBL" id="ASJ73118.1"/>
    </source>
</evidence>
<dbReference type="EMBL" id="CP018632">
    <property type="protein sequence ID" value="ASJ73118.1"/>
    <property type="molecule type" value="Genomic_DNA"/>
</dbReference>
<evidence type="ECO:0000256" key="1">
    <source>
        <dbReference type="SAM" id="MobiDB-lite"/>
    </source>
</evidence>
<protein>
    <recommendedName>
        <fullName evidence="4">Ribosomal subunit interface protein</fullName>
    </recommendedName>
</protein>
<accession>A0A2Z2NTQ1</accession>
<feature type="compositionally biased region" description="Acidic residues" evidence="1">
    <location>
        <begin position="114"/>
        <end position="136"/>
    </location>
</feature>
<proteinExistence type="predicted"/>
<dbReference type="Proteomes" id="UP000250079">
    <property type="component" value="Chromosome"/>
</dbReference>
<reference evidence="2 3" key="1">
    <citation type="submission" date="2016-12" db="EMBL/GenBank/DDBJ databases">
        <authorList>
            <person name="Song W.-J."/>
            <person name="Kurnit D.M."/>
        </authorList>
    </citation>
    <scope>NUCLEOTIDE SEQUENCE [LARGE SCALE GENOMIC DNA]</scope>
    <source>
        <strain evidence="2 3">IMCC3135</strain>
    </source>
</reference>
<evidence type="ECO:0000313" key="3">
    <source>
        <dbReference type="Proteomes" id="UP000250079"/>
    </source>
</evidence>
<name>A0A2Z2NTQ1_9GAMM</name>
<dbReference type="AlphaFoldDB" id="A0A2Z2NTQ1"/>